<feature type="compositionally biased region" description="Low complexity" evidence="2">
    <location>
        <begin position="362"/>
        <end position="379"/>
    </location>
</feature>
<comment type="caution">
    <text evidence="3">The sequence shown here is derived from an EMBL/GenBank/DDBJ whole genome shotgun (WGS) entry which is preliminary data.</text>
</comment>
<feature type="compositionally biased region" description="Basic and acidic residues" evidence="2">
    <location>
        <begin position="390"/>
        <end position="409"/>
    </location>
</feature>
<feature type="compositionally biased region" description="Polar residues" evidence="2">
    <location>
        <begin position="277"/>
        <end position="287"/>
    </location>
</feature>
<protein>
    <submittedName>
        <fullName evidence="3">Putative rna recognition domain-containing protein</fullName>
    </submittedName>
</protein>
<feature type="compositionally biased region" description="Polar residues" evidence="2">
    <location>
        <begin position="159"/>
        <end position="168"/>
    </location>
</feature>
<feature type="region of interest" description="Disordered" evidence="2">
    <location>
        <begin position="424"/>
        <end position="457"/>
    </location>
</feature>
<keyword evidence="1" id="KW-0175">Coiled coil</keyword>
<gene>
    <name evidence="3" type="ORF">GcM1_246056</name>
</gene>
<feature type="compositionally biased region" description="Polar residues" evidence="2">
    <location>
        <begin position="108"/>
        <end position="120"/>
    </location>
</feature>
<reference evidence="3 4" key="1">
    <citation type="journal article" date="2018" name="BMC Genomics">
        <title>Comparative genome analyses reveal sequence features reflecting distinct modes of host-adaptation between dicot and monocot powdery mildew.</title>
        <authorList>
            <person name="Wu Y."/>
            <person name="Ma X."/>
            <person name="Pan Z."/>
            <person name="Kale S.D."/>
            <person name="Song Y."/>
            <person name="King H."/>
            <person name="Zhang Q."/>
            <person name="Presley C."/>
            <person name="Deng X."/>
            <person name="Wei C.I."/>
            <person name="Xiao S."/>
        </authorList>
    </citation>
    <scope>NUCLEOTIDE SEQUENCE [LARGE SCALE GENOMIC DNA]</scope>
    <source>
        <strain evidence="3">UMSG1</strain>
    </source>
</reference>
<feature type="compositionally biased region" description="Basic residues" evidence="2">
    <location>
        <begin position="350"/>
        <end position="359"/>
    </location>
</feature>
<evidence type="ECO:0000256" key="1">
    <source>
        <dbReference type="SAM" id="Coils"/>
    </source>
</evidence>
<organism evidence="3 4">
    <name type="scientific">Golovinomyces cichoracearum</name>
    <dbReference type="NCBI Taxonomy" id="62708"/>
    <lineage>
        <taxon>Eukaryota</taxon>
        <taxon>Fungi</taxon>
        <taxon>Dikarya</taxon>
        <taxon>Ascomycota</taxon>
        <taxon>Pezizomycotina</taxon>
        <taxon>Leotiomycetes</taxon>
        <taxon>Erysiphales</taxon>
        <taxon>Erysiphaceae</taxon>
        <taxon>Golovinomyces</taxon>
    </lineage>
</organism>
<evidence type="ECO:0000313" key="4">
    <source>
        <dbReference type="Proteomes" id="UP000285326"/>
    </source>
</evidence>
<dbReference type="EMBL" id="MCBS01024671">
    <property type="protein sequence ID" value="RKF72844.1"/>
    <property type="molecule type" value="Genomic_DNA"/>
</dbReference>
<evidence type="ECO:0000313" key="3">
    <source>
        <dbReference type="EMBL" id="RKF72844.1"/>
    </source>
</evidence>
<proteinExistence type="predicted"/>
<feature type="compositionally biased region" description="Low complexity" evidence="2">
    <location>
        <begin position="288"/>
        <end position="310"/>
    </location>
</feature>
<feature type="compositionally biased region" description="Low complexity" evidence="2">
    <location>
        <begin position="239"/>
        <end position="261"/>
    </location>
</feature>
<dbReference type="Proteomes" id="UP000285326">
    <property type="component" value="Unassembled WGS sequence"/>
</dbReference>
<feature type="compositionally biased region" description="Basic and acidic residues" evidence="2">
    <location>
        <begin position="324"/>
        <end position="341"/>
    </location>
</feature>
<feature type="region of interest" description="Disordered" evidence="2">
    <location>
        <begin position="30"/>
        <end position="409"/>
    </location>
</feature>
<name>A0A420IE74_9PEZI</name>
<feature type="compositionally biased region" description="Polar residues" evidence="2">
    <location>
        <begin position="44"/>
        <end position="78"/>
    </location>
</feature>
<sequence>MAEESGRAFENISHDSKCFTPLIPTGLGLHQVNSSKQLREEQEANTTSHVKPTSSSLILRTEFSSEGFQLTQSTSPTGISRAPVTKNTEVTSTLEKKEIKSQKMVSLKPNSPQSSQNVLQSEDFPALENGKSKDVSTPTASKSVSSASLTSVKKLPNPASVQTKQPKASSERRTTLNSDSSVPLKSSKPSIDVIDSSKKTAAFPPLPSTLPLGSTPIANAQTPRNNPKTLRLTTTKLENVPNASIASSSVSSSLQPQISLSRHPSLTANARLELPDTPTSEMVSDNASITSTSFSRASSPPPSRVGSAPVRTTTKSSQKKHRQAQKEKERGGIEAALKFEPEVEIAPILGRKKKQKKERLHNSTSGHLSTSSLPHSPTPEIGHSAVDSSEVTKKSSTNEEKHSHDIKESVIDDAVINVQKASETKVKEKEKMQAYSKSDSNVSGNLKAEDVNSVRPPPTPASIFQKLVSSGIIKDPNELYLLKSISSSYRHNDILEKASRVEINPKLIITPEDHETLLAGKPVHKVSEAAYRIMLTPNGDCVRNLTEEEEKRYLEYQARLAKDAGPAAFVSSKHTGQNGFTMISGRAVPSGPPSYFPNPNKGNGLDAVSKIQRDEALNYINQYVLPTLSSNSQLDKAFNANSIQGDMMHTNGSADTNWKSWGPSEQVPTQAGIAMNDFYMSQSPTSDGMIENITTHFTIGEINRQQPGVISNTLNSVADGSSASLLSLPDAESAMQLARKESDSLEKKLNALIKKNRRLLLGAGH</sequence>
<accession>A0A420IE74</accession>
<evidence type="ECO:0000256" key="2">
    <source>
        <dbReference type="SAM" id="MobiDB-lite"/>
    </source>
</evidence>
<feature type="compositionally biased region" description="Polar residues" evidence="2">
    <location>
        <begin position="175"/>
        <end position="189"/>
    </location>
</feature>
<feature type="coiled-coil region" evidence="1">
    <location>
        <begin position="728"/>
        <end position="755"/>
    </location>
</feature>
<feature type="compositionally biased region" description="Polar residues" evidence="2">
    <location>
        <begin position="435"/>
        <end position="444"/>
    </location>
</feature>
<feature type="compositionally biased region" description="Low complexity" evidence="2">
    <location>
        <begin position="135"/>
        <end position="155"/>
    </location>
</feature>
<dbReference type="AlphaFoldDB" id="A0A420IE74"/>
<feature type="compositionally biased region" description="Polar residues" evidence="2">
    <location>
        <begin position="217"/>
        <end position="237"/>
    </location>
</feature>